<evidence type="ECO:0000313" key="2">
    <source>
        <dbReference type="Proteomes" id="UP001165960"/>
    </source>
</evidence>
<accession>A0ACC2TJY1</accession>
<keyword evidence="2" id="KW-1185">Reference proteome</keyword>
<name>A0ACC2TJY1_9FUNG</name>
<dbReference type="EMBL" id="QTSX02002850">
    <property type="protein sequence ID" value="KAJ9074666.1"/>
    <property type="molecule type" value="Genomic_DNA"/>
</dbReference>
<gene>
    <name evidence="1" type="ORF">DSO57_1004121</name>
</gene>
<protein>
    <submittedName>
        <fullName evidence="1">Uncharacterized protein</fullName>
    </submittedName>
</protein>
<dbReference type="Proteomes" id="UP001165960">
    <property type="component" value="Unassembled WGS sequence"/>
</dbReference>
<evidence type="ECO:0000313" key="1">
    <source>
        <dbReference type="EMBL" id="KAJ9074666.1"/>
    </source>
</evidence>
<sequence>MAFKAGLEQWNLAVQTYESRDFHNSLAIFSDMGGTAKIHFNIGMIYSILGNYHLAISSFSAAIELDNYLAIAYFARALANIEVKDFKSAFEDFNDTLLYLRGNQSIDYLQLGLDFKLYSCEVLYNRGLCYFRLGSDAEGMNDCLAAIKEKKLPQHERISRALEDKGKNFDLYQLPEGCLFRPCESMVKNTKKIDYLGQAKVIAASQTTSVPSPSKSRQFPEPAPPSSAQGFGLAADPSRLLSRSGTISSVHYVPRTPTRTNSVQNPPALMSLKSPLRPGVMTRRNTDRPSPSNSLLVGRGDETFVEPPSPKSILRRPSTAPRTPPFSSSPEEDNYLNGSKPPSLTNSMSSLPSPSAYLYEPESSRPRAPVPRGKMKIRCHFNDTRSLMVDAAIRFEELQTKIQDKFSSEVPLKLKYKDEDEELVLITDQEDLDMALASLCVNSDGTMSHLDPGSGFDGRFELWCFA</sequence>
<comment type="caution">
    <text evidence="1">The sequence shown here is derived from an EMBL/GenBank/DDBJ whole genome shotgun (WGS) entry which is preliminary data.</text>
</comment>
<reference evidence="1" key="1">
    <citation type="submission" date="2022-04" db="EMBL/GenBank/DDBJ databases">
        <title>Genome of the entomopathogenic fungus Entomophthora muscae.</title>
        <authorList>
            <person name="Elya C."/>
            <person name="Lovett B.R."/>
            <person name="Lee E."/>
            <person name="Macias A.M."/>
            <person name="Hajek A.E."/>
            <person name="De Bivort B.L."/>
            <person name="Kasson M.T."/>
            <person name="De Fine Licht H.H."/>
            <person name="Stajich J.E."/>
        </authorList>
    </citation>
    <scope>NUCLEOTIDE SEQUENCE</scope>
    <source>
        <strain evidence="1">Berkeley</strain>
    </source>
</reference>
<proteinExistence type="predicted"/>
<organism evidence="1 2">
    <name type="scientific">Entomophthora muscae</name>
    <dbReference type="NCBI Taxonomy" id="34485"/>
    <lineage>
        <taxon>Eukaryota</taxon>
        <taxon>Fungi</taxon>
        <taxon>Fungi incertae sedis</taxon>
        <taxon>Zoopagomycota</taxon>
        <taxon>Entomophthoromycotina</taxon>
        <taxon>Entomophthoromycetes</taxon>
        <taxon>Entomophthorales</taxon>
        <taxon>Entomophthoraceae</taxon>
        <taxon>Entomophthora</taxon>
    </lineage>
</organism>